<organism evidence="1 2">
    <name type="scientific">Amycolatopsis iheyensis</name>
    <dbReference type="NCBI Taxonomy" id="2945988"/>
    <lineage>
        <taxon>Bacteria</taxon>
        <taxon>Bacillati</taxon>
        <taxon>Actinomycetota</taxon>
        <taxon>Actinomycetes</taxon>
        <taxon>Pseudonocardiales</taxon>
        <taxon>Pseudonocardiaceae</taxon>
        <taxon>Amycolatopsis</taxon>
    </lineage>
</organism>
<reference evidence="1" key="1">
    <citation type="submission" date="2022-06" db="EMBL/GenBank/DDBJ databases">
        <title>Amycolatopsis iheyaensis sp. nov., a new species of the genus Amycolatopsis isolated from soil in Iheya island, Japan.</title>
        <authorList>
            <person name="Ngamcharungchit C."/>
            <person name="Kanto H."/>
            <person name="Take A."/>
            <person name="Intra B."/>
            <person name="Matsumoto A."/>
            <person name="Panbangred W."/>
            <person name="Inahashi Y."/>
        </authorList>
    </citation>
    <scope>NUCLEOTIDE SEQUENCE</scope>
    <source>
        <strain evidence="1">OK19-0408</strain>
    </source>
</reference>
<proteinExistence type="predicted"/>
<keyword evidence="2" id="KW-1185">Reference proteome</keyword>
<protein>
    <submittedName>
        <fullName evidence="1">Uncharacterized protein</fullName>
    </submittedName>
</protein>
<dbReference type="EMBL" id="JAMXQV010000024">
    <property type="protein sequence ID" value="MCR6488244.1"/>
    <property type="molecule type" value="Genomic_DNA"/>
</dbReference>
<dbReference type="Proteomes" id="UP001144096">
    <property type="component" value="Unassembled WGS sequence"/>
</dbReference>
<dbReference type="RefSeq" id="WP_257924808.1">
    <property type="nucleotide sequence ID" value="NZ_JAMXQV010000024.1"/>
</dbReference>
<accession>A0A9X2SN17</accession>
<comment type="caution">
    <text evidence="1">The sequence shown here is derived from an EMBL/GenBank/DDBJ whole genome shotgun (WGS) entry which is preliminary data.</text>
</comment>
<dbReference type="AlphaFoldDB" id="A0A9X2SN17"/>
<name>A0A9X2SN17_9PSEU</name>
<evidence type="ECO:0000313" key="1">
    <source>
        <dbReference type="EMBL" id="MCR6488244.1"/>
    </source>
</evidence>
<sequence>MIDTPGPVDIGVLPEVVAALRRHRDHTTSYVVHVAIDAWDRAHRYDLLGRRQ</sequence>
<evidence type="ECO:0000313" key="2">
    <source>
        <dbReference type="Proteomes" id="UP001144096"/>
    </source>
</evidence>
<gene>
    <name evidence="1" type="ORF">M8542_35985</name>
</gene>